<proteinExistence type="predicted"/>
<dbReference type="InterPro" id="IPR051681">
    <property type="entry name" value="Ser/Thr_Kinases-Pseudokinases"/>
</dbReference>
<dbReference type="AlphaFoldDB" id="A0AAV1HIN0"/>
<accession>A0AAV1HIN0</accession>
<gene>
    <name evidence="2" type="ORF">XNOV1_A024844</name>
</gene>
<keyword evidence="2" id="KW-0418">Kinase</keyword>
<dbReference type="Proteomes" id="UP001178508">
    <property type="component" value="Chromosome 23"/>
</dbReference>
<dbReference type="SUPFAM" id="SSF56112">
    <property type="entry name" value="Protein kinase-like (PK-like)"/>
    <property type="match status" value="1"/>
</dbReference>
<feature type="domain" description="Protein kinase" evidence="1">
    <location>
        <begin position="17"/>
        <end position="296"/>
    </location>
</feature>
<evidence type="ECO:0000313" key="3">
    <source>
        <dbReference type="Proteomes" id="UP001178508"/>
    </source>
</evidence>
<dbReference type="PANTHER" id="PTHR44329">
    <property type="entry name" value="SERINE/THREONINE-PROTEIN KINASE TNNI3K-RELATED"/>
    <property type="match status" value="1"/>
</dbReference>
<dbReference type="EMBL" id="OY660886">
    <property type="protein sequence ID" value="CAJ1085882.1"/>
    <property type="molecule type" value="Genomic_DNA"/>
</dbReference>
<dbReference type="PROSITE" id="PS50011">
    <property type="entry name" value="PROTEIN_KINASE_DOM"/>
    <property type="match status" value="1"/>
</dbReference>
<sequence length="483" mass="54042">MALSSCPPKRFIETSNLENWEVIDSGGFGNVYKARHRGWCSNVAVKLLHFDNSKSLLREIDMMLQGSSPHVIQVLGIFRGELSFYPSSIKLGLVMELMERGSLASLQKTIGTPPWPLVFRLAHQVALGINFLHSLLPSVLHLDLKPSNVLLDPSLNAKLTDFGLSRFYHSSTQLSKKDPEEEGGTLPYMPPEAFDVSYKPTKASDIYSYGILLWSIVTGKRPYENAISSIVRLQIPEGQRPSLDEMRSHVSGVAGSEGLTYLMIKCWEGNSKKRPSSHECTTMTEELYKVHKHAIIDVVHQVLKRLDQQEEGIVEQVQSVYIPEISGARRKEVNLSTSVPTGRPVQEMGAGWSANHANTPGVKGSPSQRPINWCDTDNSRPFNHHKVRESSVYPILSAPKSPQTVRSSQSIARNAAQQYFRQWSFSSIFPCYSRPPPPDMYIKMSHVTGLQYGNNNTMHITTVAQQERRRHPTAPPSVNSPQT</sequence>
<name>A0AAV1HIN0_XYRNO</name>
<evidence type="ECO:0000313" key="2">
    <source>
        <dbReference type="EMBL" id="CAJ1085882.1"/>
    </source>
</evidence>
<protein>
    <submittedName>
        <fullName evidence="2">Receptor-interacting serine/threonine-protein kinase 3</fullName>
    </submittedName>
</protein>
<keyword evidence="2" id="KW-0675">Receptor</keyword>
<dbReference type="InterPro" id="IPR008271">
    <property type="entry name" value="Ser/Thr_kinase_AS"/>
</dbReference>
<keyword evidence="3" id="KW-1185">Reference proteome</keyword>
<evidence type="ECO:0000259" key="1">
    <source>
        <dbReference type="PROSITE" id="PS50011"/>
    </source>
</evidence>
<dbReference type="InterPro" id="IPR011009">
    <property type="entry name" value="Kinase-like_dom_sf"/>
</dbReference>
<dbReference type="Gene3D" id="1.10.510.10">
    <property type="entry name" value="Transferase(Phosphotransferase) domain 1"/>
    <property type="match status" value="1"/>
</dbReference>
<organism evidence="2 3">
    <name type="scientific">Xyrichtys novacula</name>
    <name type="common">Pearly razorfish</name>
    <name type="synonym">Hemipteronotus novacula</name>
    <dbReference type="NCBI Taxonomy" id="13765"/>
    <lineage>
        <taxon>Eukaryota</taxon>
        <taxon>Metazoa</taxon>
        <taxon>Chordata</taxon>
        <taxon>Craniata</taxon>
        <taxon>Vertebrata</taxon>
        <taxon>Euteleostomi</taxon>
        <taxon>Actinopterygii</taxon>
        <taxon>Neopterygii</taxon>
        <taxon>Teleostei</taxon>
        <taxon>Neoteleostei</taxon>
        <taxon>Acanthomorphata</taxon>
        <taxon>Eupercaria</taxon>
        <taxon>Labriformes</taxon>
        <taxon>Labridae</taxon>
        <taxon>Xyrichtys</taxon>
    </lineage>
</organism>
<dbReference type="PROSITE" id="PS00108">
    <property type="entry name" value="PROTEIN_KINASE_ST"/>
    <property type="match status" value="1"/>
</dbReference>
<dbReference type="InterPro" id="IPR000719">
    <property type="entry name" value="Prot_kinase_dom"/>
</dbReference>
<reference evidence="2" key="1">
    <citation type="submission" date="2023-08" db="EMBL/GenBank/DDBJ databases">
        <authorList>
            <person name="Alioto T."/>
            <person name="Alioto T."/>
            <person name="Gomez Garrido J."/>
        </authorList>
    </citation>
    <scope>NUCLEOTIDE SEQUENCE</scope>
</reference>
<dbReference type="GO" id="GO:0004706">
    <property type="term" value="F:JUN kinase kinase kinase activity"/>
    <property type="evidence" value="ECO:0007669"/>
    <property type="project" value="TreeGrafter"/>
</dbReference>
<dbReference type="GO" id="GO:0005524">
    <property type="term" value="F:ATP binding"/>
    <property type="evidence" value="ECO:0007669"/>
    <property type="project" value="InterPro"/>
</dbReference>
<dbReference type="Pfam" id="PF00069">
    <property type="entry name" value="Pkinase"/>
    <property type="match status" value="1"/>
</dbReference>
<dbReference type="PANTHER" id="PTHR44329:SF297">
    <property type="entry name" value="RECEPTOR-INTERACTING SERINE_THREONINE-PROTEIN KINASE 3"/>
    <property type="match status" value="1"/>
</dbReference>
<dbReference type="SMART" id="SM00220">
    <property type="entry name" value="S_TKc"/>
    <property type="match status" value="1"/>
</dbReference>
<keyword evidence="2" id="KW-0808">Transferase</keyword>